<dbReference type="STRING" id="45351.A7SQF6"/>
<feature type="region of interest" description="Disordered" evidence="3">
    <location>
        <begin position="1"/>
        <end position="24"/>
    </location>
</feature>
<proteinExistence type="inferred from homology"/>
<dbReference type="PANTHER" id="PTHR45640:SF26">
    <property type="entry name" value="RE23625P"/>
    <property type="match status" value="1"/>
</dbReference>
<dbReference type="CDD" id="cd06526">
    <property type="entry name" value="metazoan_ACD"/>
    <property type="match status" value="1"/>
</dbReference>
<sequence>MKALPGPDGGEEESKGDDKFSMAMDVTGFPPDSIKVQVLGNELLVSANHEVEHEGHYHAMHFNRQFVLPREVDMDSLTTRLDKEGKLHFEAKKRNAPALPPVRELKVLKDK</sequence>
<keyword evidence="8" id="KW-1185">Reference proteome</keyword>
<evidence type="ECO:0000313" key="6">
    <source>
        <dbReference type="EMBL" id="EDO34051.1"/>
    </source>
</evidence>
<evidence type="ECO:0000256" key="2">
    <source>
        <dbReference type="RuleBase" id="RU003616"/>
    </source>
</evidence>
<dbReference type="PROSITE" id="PS01031">
    <property type="entry name" value="SHSP"/>
    <property type="match status" value="1"/>
</dbReference>
<protein>
    <recommendedName>
        <fullName evidence="4">SHSP domain-containing protein</fullName>
    </recommendedName>
</protein>
<dbReference type="EMBL" id="DS470147">
    <property type="protein sequence ID" value="EDO30112.1"/>
    <property type="molecule type" value="Genomic_DNA"/>
</dbReference>
<organism evidence="6 8">
    <name type="scientific">Nematostella vectensis</name>
    <name type="common">Starlet sea anemone</name>
    <dbReference type="NCBI Taxonomy" id="45351"/>
    <lineage>
        <taxon>Eukaryota</taxon>
        <taxon>Metazoa</taxon>
        <taxon>Cnidaria</taxon>
        <taxon>Anthozoa</taxon>
        <taxon>Hexacorallia</taxon>
        <taxon>Actiniaria</taxon>
        <taxon>Edwardsiidae</taxon>
        <taxon>Nematostella</taxon>
    </lineage>
</organism>
<dbReference type="AlphaFoldDB" id="A7SQF6"/>
<dbReference type="KEGG" id="nve:5500827"/>
<feature type="domain" description="SHSP" evidence="4">
    <location>
        <begin position="1"/>
        <end position="108"/>
    </location>
</feature>
<dbReference type="Proteomes" id="UP000001593">
    <property type="component" value="Unassembled WGS sequence"/>
</dbReference>
<dbReference type="InterPro" id="IPR001436">
    <property type="entry name" value="Alpha-crystallin/sHSP_animal"/>
</dbReference>
<dbReference type="GO" id="GO:0042026">
    <property type="term" value="P:protein refolding"/>
    <property type="evidence" value="ECO:0000318"/>
    <property type="project" value="GO_Central"/>
</dbReference>
<dbReference type="Gene3D" id="2.60.40.790">
    <property type="match status" value="1"/>
</dbReference>
<evidence type="ECO:0000313" key="8">
    <source>
        <dbReference type="Proteomes" id="UP000001593"/>
    </source>
</evidence>
<reference evidence="6 8" key="1">
    <citation type="journal article" date="2007" name="Science">
        <title>Sea anemone genome reveals ancestral eumetazoan gene repertoire and genomic organization.</title>
        <authorList>
            <person name="Putnam N.H."/>
            <person name="Srivastava M."/>
            <person name="Hellsten U."/>
            <person name="Dirks B."/>
            <person name="Chapman J."/>
            <person name="Salamov A."/>
            <person name="Terry A."/>
            <person name="Shapiro H."/>
            <person name="Lindquist E."/>
            <person name="Kapitonov V.V."/>
            <person name="Jurka J."/>
            <person name="Genikhovich G."/>
            <person name="Grigoriev I.V."/>
            <person name="Lucas S.M."/>
            <person name="Steele R.E."/>
            <person name="Finnerty J.R."/>
            <person name="Technau U."/>
            <person name="Martindale M.Q."/>
            <person name="Rokhsar D.S."/>
        </authorList>
    </citation>
    <scope>NUCLEOTIDE SEQUENCE [LARGE SCALE GENOMIC DNA]</scope>
    <source>
        <strain evidence="6">CH2 x CH6</strain>
        <strain evidence="8">CH2 X CH6</strain>
    </source>
</reference>
<accession>A7SQF6</accession>
<dbReference type="KEGG" id="nve:5505316"/>
<dbReference type="SUPFAM" id="SSF49764">
    <property type="entry name" value="HSP20-like chaperones"/>
    <property type="match status" value="1"/>
</dbReference>
<dbReference type="InParanoid" id="A7SQF6"/>
<dbReference type="PANTHER" id="PTHR45640">
    <property type="entry name" value="HEAT SHOCK PROTEIN HSP-12.2-RELATED"/>
    <property type="match status" value="1"/>
</dbReference>
<evidence type="ECO:0000256" key="3">
    <source>
        <dbReference type="SAM" id="MobiDB-lite"/>
    </source>
</evidence>
<dbReference type="eggNOG" id="KOG3591">
    <property type="taxonomic scope" value="Eukaryota"/>
</dbReference>
<dbReference type="OrthoDB" id="1431247at2759"/>
<dbReference type="EMBL" id="DS469745">
    <property type="protein sequence ID" value="EDO34052.1"/>
    <property type="molecule type" value="Genomic_DNA"/>
</dbReference>
<dbReference type="InterPro" id="IPR008978">
    <property type="entry name" value="HSP20-like_chaperone"/>
</dbReference>
<dbReference type="GO" id="GO:0051082">
    <property type="term" value="F:unfolded protein binding"/>
    <property type="evidence" value="ECO:0000318"/>
    <property type="project" value="GO_Central"/>
</dbReference>
<dbReference type="HOGENOM" id="CLU_095001_6_1_1"/>
<gene>
    <name evidence="7" type="ORF">NEMVEDRAFT_v1g127462</name>
    <name evidence="6" type="ORF">NEMVEDRAFT_v1g127489</name>
    <name evidence="5" type="ORF">NEMVEDRAFT_v1g142100</name>
</gene>
<evidence type="ECO:0000259" key="4">
    <source>
        <dbReference type="PROSITE" id="PS01031"/>
    </source>
</evidence>
<dbReference type="PRINTS" id="PR00299">
    <property type="entry name" value="ACRYSTALLIN"/>
</dbReference>
<evidence type="ECO:0000313" key="7">
    <source>
        <dbReference type="EMBL" id="EDO34052.1"/>
    </source>
</evidence>
<dbReference type="KEGG" id="nve:5505313"/>
<dbReference type="InterPro" id="IPR002068">
    <property type="entry name" value="A-crystallin/Hsp20_dom"/>
</dbReference>
<comment type="similarity">
    <text evidence="1 2">Belongs to the small heat shock protein (HSP20) family.</text>
</comment>
<evidence type="ECO:0000256" key="1">
    <source>
        <dbReference type="PROSITE-ProRule" id="PRU00285"/>
    </source>
</evidence>
<dbReference type="FunCoup" id="A7SQF6">
    <property type="interactions" value="15"/>
</dbReference>
<dbReference type="EMBL" id="DS469745">
    <property type="protein sequence ID" value="EDO34051.1"/>
    <property type="molecule type" value="Genomic_DNA"/>
</dbReference>
<dbReference type="GO" id="GO:0005634">
    <property type="term" value="C:nucleus"/>
    <property type="evidence" value="ECO:0000318"/>
    <property type="project" value="GO_Central"/>
</dbReference>
<dbReference type="GO" id="GO:0009408">
    <property type="term" value="P:response to heat"/>
    <property type="evidence" value="ECO:0000318"/>
    <property type="project" value="GO_Central"/>
</dbReference>
<name>A7SQF6_NEMVE</name>
<dbReference type="GO" id="GO:0005737">
    <property type="term" value="C:cytoplasm"/>
    <property type="evidence" value="ECO:0000318"/>
    <property type="project" value="GO_Central"/>
</dbReference>
<evidence type="ECO:0000313" key="5">
    <source>
        <dbReference type="EMBL" id="EDO30112.1"/>
    </source>
</evidence>
<dbReference type="Pfam" id="PF00011">
    <property type="entry name" value="HSP20"/>
    <property type="match status" value="1"/>
</dbReference>